<sequence length="134" mass="15423">MMDAVKQYQDAEKNIAALKMKLAKSLKEVDSLNSQHSYIEKQFGSLEVASKPQENELDRLEELKNSIFPEEREINRLADGSKKLKEKVSELQTKIENAGGEKLKSQKLKVQKIQSVSILDIEKNFKFNMMLCLY</sequence>
<dbReference type="Proteomes" id="UP000265566">
    <property type="component" value="Chromosome 7"/>
</dbReference>
<evidence type="ECO:0008006" key="4">
    <source>
        <dbReference type="Google" id="ProtNLM"/>
    </source>
</evidence>
<evidence type="ECO:0000313" key="2">
    <source>
        <dbReference type="EMBL" id="RHN47847.1"/>
    </source>
</evidence>
<dbReference type="Gramene" id="rna42493">
    <property type="protein sequence ID" value="RHN47847.1"/>
    <property type="gene ID" value="gene42493"/>
</dbReference>
<accession>A0A396HA81</accession>
<reference evidence="3" key="1">
    <citation type="journal article" date="2018" name="Nat. Plants">
        <title>Whole-genome landscape of Medicago truncatula symbiotic genes.</title>
        <authorList>
            <person name="Pecrix Y."/>
            <person name="Staton S.E."/>
            <person name="Sallet E."/>
            <person name="Lelandais-Briere C."/>
            <person name="Moreau S."/>
            <person name="Carrere S."/>
            <person name="Blein T."/>
            <person name="Jardinaud M.F."/>
            <person name="Latrasse D."/>
            <person name="Zouine M."/>
            <person name="Zahm M."/>
            <person name="Kreplak J."/>
            <person name="Mayjonade B."/>
            <person name="Satge C."/>
            <person name="Perez M."/>
            <person name="Cauet S."/>
            <person name="Marande W."/>
            <person name="Chantry-Darmon C."/>
            <person name="Lopez-Roques C."/>
            <person name="Bouchez O."/>
            <person name="Berard A."/>
            <person name="Debelle F."/>
            <person name="Munos S."/>
            <person name="Bendahmane A."/>
            <person name="Berges H."/>
            <person name="Niebel A."/>
            <person name="Buitink J."/>
            <person name="Frugier F."/>
            <person name="Benhamed M."/>
            <person name="Crespi M."/>
            <person name="Gouzy J."/>
            <person name="Gamas P."/>
        </authorList>
    </citation>
    <scope>NUCLEOTIDE SEQUENCE [LARGE SCALE GENOMIC DNA]</scope>
    <source>
        <strain evidence="3">cv. Jemalong A17</strain>
    </source>
</reference>
<keyword evidence="1" id="KW-0175">Coiled coil</keyword>
<organism evidence="2 3">
    <name type="scientific">Medicago truncatula</name>
    <name type="common">Barrel medic</name>
    <name type="synonym">Medicago tribuloides</name>
    <dbReference type="NCBI Taxonomy" id="3880"/>
    <lineage>
        <taxon>Eukaryota</taxon>
        <taxon>Viridiplantae</taxon>
        <taxon>Streptophyta</taxon>
        <taxon>Embryophyta</taxon>
        <taxon>Tracheophyta</taxon>
        <taxon>Spermatophyta</taxon>
        <taxon>Magnoliopsida</taxon>
        <taxon>eudicotyledons</taxon>
        <taxon>Gunneridae</taxon>
        <taxon>Pentapetalae</taxon>
        <taxon>rosids</taxon>
        <taxon>fabids</taxon>
        <taxon>Fabales</taxon>
        <taxon>Fabaceae</taxon>
        <taxon>Papilionoideae</taxon>
        <taxon>50 kb inversion clade</taxon>
        <taxon>NPAAA clade</taxon>
        <taxon>Hologalegina</taxon>
        <taxon>IRL clade</taxon>
        <taxon>Trifolieae</taxon>
        <taxon>Medicago</taxon>
    </lineage>
</organism>
<dbReference type="AlphaFoldDB" id="A0A396HA81"/>
<name>A0A396HA81_MEDTR</name>
<proteinExistence type="predicted"/>
<feature type="coiled-coil region" evidence="1">
    <location>
        <begin position="74"/>
        <end position="101"/>
    </location>
</feature>
<feature type="coiled-coil region" evidence="1">
    <location>
        <begin position="1"/>
        <end position="35"/>
    </location>
</feature>
<evidence type="ECO:0000313" key="3">
    <source>
        <dbReference type="Proteomes" id="UP000265566"/>
    </source>
</evidence>
<comment type="caution">
    <text evidence="2">The sequence shown here is derived from an EMBL/GenBank/DDBJ whole genome shotgun (WGS) entry which is preliminary data.</text>
</comment>
<gene>
    <name evidence="2" type="ORF">MtrunA17_Chr7g0257411</name>
</gene>
<evidence type="ECO:0000256" key="1">
    <source>
        <dbReference type="SAM" id="Coils"/>
    </source>
</evidence>
<protein>
    <recommendedName>
        <fullName evidence="4">Structural maintenance of chromosomes protein</fullName>
    </recommendedName>
</protein>
<dbReference type="EMBL" id="PSQE01000007">
    <property type="protein sequence ID" value="RHN47847.1"/>
    <property type="molecule type" value="Genomic_DNA"/>
</dbReference>